<keyword evidence="1" id="KW-0812">Transmembrane</keyword>
<feature type="transmembrane region" description="Helical" evidence="1">
    <location>
        <begin position="45"/>
        <end position="63"/>
    </location>
</feature>
<protein>
    <submittedName>
        <fullName evidence="3">PH (Pleckstrin Homology) domain-containing protein</fullName>
    </submittedName>
</protein>
<reference evidence="3 4" key="1">
    <citation type="journal article" date="2015" name="Stand. Genomic Sci.">
        <title>Genomic Encyclopedia of Bacterial and Archaeal Type Strains, Phase III: the genomes of soil and plant-associated and newly described type strains.</title>
        <authorList>
            <person name="Whitman W.B."/>
            <person name="Woyke T."/>
            <person name="Klenk H.P."/>
            <person name="Zhou Y."/>
            <person name="Lilburn T.G."/>
            <person name="Beck B.J."/>
            <person name="De Vos P."/>
            <person name="Vandamme P."/>
            <person name="Eisen J.A."/>
            <person name="Garrity G."/>
            <person name="Hugenholtz P."/>
            <person name="Kyrpides N.C."/>
        </authorList>
    </citation>
    <scope>NUCLEOTIDE SEQUENCE [LARGE SCALE GENOMIC DNA]</scope>
    <source>
        <strain evidence="3 4">AC4r</strain>
    </source>
</reference>
<dbReference type="Pfam" id="PF10756">
    <property type="entry name" value="bPH_6"/>
    <property type="match status" value="1"/>
</dbReference>
<keyword evidence="1" id="KW-1133">Transmembrane helix</keyword>
<evidence type="ECO:0000259" key="2">
    <source>
        <dbReference type="Pfam" id="PF10756"/>
    </source>
</evidence>
<gene>
    <name evidence="3" type="ORF">EV140_0906</name>
</gene>
<proteinExistence type="predicted"/>
<evidence type="ECO:0000313" key="4">
    <source>
        <dbReference type="Proteomes" id="UP000292408"/>
    </source>
</evidence>
<dbReference type="InterPro" id="IPR019692">
    <property type="entry name" value="CFP-6_PH"/>
</dbReference>
<feature type="transmembrane region" description="Helical" evidence="1">
    <location>
        <begin position="12"/>
        <end position="33"/>
    </location>
</feature>
<dbReference type="OrthoDB" id="5148800at2"/>
<name>A0A4Q7TP36_9MICO</name>
<sequence length="199" mass="22106">MTIEPVRFRPSFGRILSVVVVLIMVSAAGGYLLTGNIEGFFRYSWWYAVVAGLVVAMYWSPSVDVHKNGVRIRNPLRTWEVPWAAIERIDTRFALTLFTPGRRIEAWAAPASGRFTVFRVGPDDLRVSESARVAGSVRPGDTLASESGQAAEYIRRHWERMRDTESLDHGDGHVTYRWHGATSAILTGLVAGATIATML</sequence>
<evidence type="ECO:0000313" key="3">
    <source>
        <dbReference type="EMBL" id="RZT62383.1"/>
    </source>
</evidence>
<organism evidence="3 4">
    <name type="scientific">Microcella alkaliphila</name>
    <dbReference type="NCBI Taxonomy" id="279828"/>
    <lineage>
        <taxon>Bacteria</taxon>
        <taxon>Bacillati</taxon>
        <taxon>Actinomycetota</taxon>
        <taxon>Actinomycetes</taxon>
        <taxon>Micrococcales</taxon>
        <taxon>Microbacteriaceae</taxon>
        <taxon>Microcella</taxon>
    </lineage>
</organism>
<comment type="caution">
    <text evidence="3">The sequence shown here is derived from an EMBL/GenBank/DDBJ whole genome shotgun (WGS) entry which is preliminary data.</text>
</comment>
<keyword evidence="1" id="KW-0472">Membrane</keyword>
<dbReference type="RefSeq" id="WP_130281497.1">
    <property type="nucleotide sequence ID" value="NZ_SGXT01000013.1"/>
</dbReference>
<dbReference type="EMBL" id="SGXT01000013">
    <property type="protein sequence ID" value="RZT62383.1"/>
    <property type="molecule type" value="Genomic_DNA"/>
</dbReference>
<keyword evidence="4" id="KW-1185">Reference proteome</keyword>
<feature type="domain" description="Low molecular weight protein antigen 6 PH" evidence="2">
    <location>
        <begin position="61"/>
        <end position="109"/>
    </location>
</feature>
<dbReference type="AlphaFoldDB" id="A0A4Q7TP36"/>
<evidence type="ECO:0000256" key="1">
    <source>
        <dbReference type="SAM" id="Phobius"/>
    </source>
</evidence>
<dbReference type="Proteomes" id="UP000292408">
    <property type="component" value="Unassembled WGS sequence"/>
</dbReference>
<accession>A0A4Q7TP36</accession>